<keyword evidence="1" id="KW-1133">Transmembrane helix</keyword>
<evidence type="ECO:0000256" key="1">
    <source>
        <dbReference type="SAM" id="Phobius"/>
    </source>
</evidence>
<proteinExistence type="predicted"/>
<evidence type="ECO:0000313" key="2">
    <source>
        <dbReference type="EMBL" id="TYR75769.1"/>
    </source>
</evidence>
<keyword evidence="1" id="KW-0472">Membrane</keyword>
<gene>
    <name evidence="2" type="ORF">FZC79_09090</name>
</gene>
<protein>
    <submittedName>
        <fullName evidence="2">Uncharacterized protein</fullName>
    </submittedName>
</protein>
<dbReference type="RefSeq" id="WP_148946516.1">
    <property type="nucleotide sequence ID" value="NZ_VTEH01000005.1"/>
</dbReference>
<sequence length="183" mass="21175">MGGFIDFTLQYFDLFLIAVLIAIVTLVMSKFIKRKRMLFMVMAVLVIGVSFAVQQLKYTTFPELYDKTLKEDSVIEEITIRVYDPSKDSLETSASKVIEEQDTIERLMNDFSKIELKKEDGMASEFYQYHVDIIVKNQAGPDRYLTKVINIKLDQDYLNDYKVISGTNHLKTLQTLVSREDDS</sequence>
<dbReference type="Proteomes" id="UP000323317">
    <property type="component" value="Unassembled WGS sequence"/>
</dbReference>
<comment type="caution">
    <text evidence="2">The sequence shown here is derived from an EMBL/GenBank/DDBJ whole genome shotgun (WGS) entry which is preliminary data.</text>
</comment>
<feature type="transmembrane region" description="Helical" evidence="1">
    <location>
        <begin position="12"/>
        <end position="31"/>
    </location>
</feature>
<dbReference type="EMBL" id="VTEH01000005">
    <property type="protein sequence ID" value="TYR75769.1"/>
    <property type="molecule type" value="Genomic_DNA"/>
</dbReference>
<accession>A0A5D4KFW8</accession>
<evidence type="ECO:0000313" key="3">
    <source>
        <dbReference type="Proteomes" id="UP000323317"/>
    </source>
</evidence>
<name>A0A5D4KFW8_9BACI</name>
<reference evidence="2 3" key="1">
    <citation type="submission" date="2019-08" db="EMBL/GenBank/DDBJ databases">
        <title>Bacillus genomes from the desert of Cuatro Cienegas, Coahuila.</title>
        <authorList>
            <person name="Olmedo-Alvarez G."/>
        </authorList>
    </citation>
    <scope>NUCLEOTIDE SEQUENCE [LARGE SCALE GENOMIC DNA]</scope>
    <source>
        <strain evidence="2 3">CH40_1T</strain>
    </source>
</reference>
<organism evidence="2 3">
    <name type="scientific">Rossellomorea vietnamensis</name>
    <dbReference type="NCBI Taxonomy" id="218284"/>
    <lineage>
        <taxon>Bacteria</taxon>
        <taxon>Bacillati</taxon>
        <taxon>Bacillota</taxon>
        <taxon>Bacilli</taxon>
        <taxon>Bacillales</taxon>
        <taxon>Bacillaceae</taxon>
        <taxon>Rossellomorea</taxon>
    </lineage>
</organism>
<dbReference type="AlphaFoldDB" id="A0A5D4KFW8"/>
<keyword evidence="1" id="KW-0812">Transmembrane</keyword>
<feature type="transmembrane region" description="Helical" evidence="1">
    <location>
        <begin position="38"/>
        <end position="56"/>
    </location>
</feature>